<dbReference type="PRINTS" id="PR00773">
    <property type="entry name" value="GRPEPROTEIN"/>
</dbReference>
<dbReference type="Gene3D" id="3.90.20.20">
    <property type="match status" value="1"/>
</dbReference>
<dbReference type="SUPFAM" id="SSF58014">
    <property type="entry name" value="Coiled-coil domain of nucleotide exchange factor GrpE"/>
    <property type="match status" value="1"/>
</dbReference>
<comment type="similarity">
    <text evidence="1 3 4">Belongs to the GrpE family.</text>
</comment>
<keyword evidence="2 3" id="KW-0143">Chaperone</keyword>
<evidence type="ECO:0000256" key="1">
    <source>
        <dbReference type="ARBA" id="ARBA00009054"/>
    </source>
</evidence>
<name>A0AAP2Z1X1_9EURY</name>
<sequence length="219" mass="24722">MENAEQDGDIESDDSADDARSTETESDRSDAEHAMDDVTIGDRYDALPERIDDEETRDDVRSLLSSVETLETDLEQARANSDRLQSQLEQERSEFKSYRSRMDDRQDEVRDRAVKGLLEELIDVRTNLTRALADDHDDVEGLRDGVRITLQQFDDVLSAEDVSAIQPEPGDEVDPGRHEIIRRVETDGSDELIAELHEPGYEFGDELLRPAKVSVSSAD</sequence>
<dbReference type="InterPro" id="IPR000740">
    <property type="entry name" value="GrpE"/>
</dbReference>
<dbReference type="InterPro" id="IPR009012">
    <property type="entry name" value="GrpE_head"/>
</dbReference>
<dbReference type="GO" id="GO:0051087">
    <property type="term" value="F:protein-folding chaperone binding"/>
    <property type="evidence" value="ECO:0007669"/>
    <property type="project" value="InterPro"/>
</dbReference>
<comment type="caution">
    <text evidence="6">The sequence shown here is derived from an EMBL/GenBank/DDBJ whole genome shotgun (WGS) entry which is preliminary data.</text>
</comment>
<reference evidence="6" key="1">
    <citation type="submission" date="2022-09" db="EMBL/GenBank/DDBJ databases">
        <title>Enrichment on poylsaccharides allowed isolation of novel metabolic and taxonomic groups of Haloarchaea.</title>
        <authorList>
            <person name="Sorokin D.Y."/>
            <person name="Elcheninov A.G."/>
            <person name="Khizhniak T.V."/>
            <person name="Kolganova T.V."/>
            <person name="Kublanov I.V."/>
        </authorList>
    </citation>
    <scope>NUCLEOTIDE SEQUENCE</scope>
    <source>
        <strain evidence="6">AArc-xg1-1</strain>
    </source>
</reference>
<organism evidence="6 7">
    <name type="scientific">Natronoglomus mannanivorans</name>
    <dbReference type="NCBI Taxonomy" id="2979990"/>
    <lineage>
        <taxon>Archaea</taxon>
        <taxon>Methanobacteriati</taxon>
        <taxon>Methanobacteriota</taxon>
        <taxon>Stenosarchaea group</taxon>
        <taxon>Halobacteria</taxon>
        <taxon>Halobacteriales</taxon>
        <taxon>Natrialbaceae</taxon>
        <taxon>Natronoglomus</taxon>
    </lineage>
</organism>
<feature type="region of interest" description="Disordered" evidence="5">
    <location>
        <begin position="1"/>
        <end position="101"/>
    </location>
</feature>
<dbReference type="Pfam" id="PF01025">
    <property type="entry name" value="GrpE"/>
    <property type="match status" value="1"/>
</dbReference>
<dbReference type="RefSeq" id="WP_338004785.1">
    <property type="nucleotide sequence ID" value="NZ_JAOPKA010000011.1"/>
</dbReference>
<dbReference type="AlphaFoldDB" id="A0AAP2Z1X1"/>
<evidence type="ECO:0000256" key="3">
    <source>
        <dbReference type="HAMAP-Rule" id="MF_01151"/>
    </source>
</evidence>
<comment type="subcellular location">
    <subcellularLocation>
        <location evidence="3">Cytoplasm</location>
    </subcellularLocation>
</comment>
<feature type="compositionally biased region" description="Acidic residues" evidence="5">
    <location>
        <begin position="1"/>
        <end position="16"/>
    </location>
</feature>
<dbReference type="HAMAP" id="MF_01151">
    <property type="entry name" value="GrpE"/>
    <property type="match status" value="1"/>
</dbReference>
<dbReference type="GO" id="GO:0000774">
    <property type="term" value="F:adenyl-nucleotide exchange factor activity"/>
    <property type="evidence" value="ECO:0007669"/>
    <property type="project" value="InterPro"/>
</dbReference>
<feature type="compositionally biased region" description="Basic and acidic residues" evidence="5">
    <location>
        <begin position="89"/>
        <end position="101"/>
    </location>
</feature>
<evidence type="ECO:0000256" key="2">
    <source>
        <dbReference type="ARBA" id="ARBA00023186"/>
    </source>
</evidence>
<dbReference type="EMBL" id="JAOPKA010000011">
    <property type="protein sequence ID" value="MCU4742978.1"/>
    <property type="molecule type" value="Genomic_DNA"/>
</dbReference>
<dbReference type="InterPro" id="IPR013805">
    <property type="entry name" value="GrpE_CC"/>
</dbReference>
<evidence type="ECO:0000313" key="7">
    <source>
        <dbReference type="Proteomes" id="UP001321018"/>
    </source>
</evidence>
<dbReference type="GO" id="GO:0005737">
    <property type="term" value="C:cytoplasm"/>
    <property type="evidence" value="ECO:0007669"/>
    <property type="project" value="UniProtKB-SubCell"/>
</dbReference>
<evidence type="ECO:0000256" key="5">
    <source>
        <dbReference type="SAM" id="MobiDB-lite"/>
    </source>
</evidence>
<evidence type="ECO:0000256" key="4">
    <source>
        <dbReference type="RuleBase" id="RU004478"/>
    </source>
</evidence>
<dbReference type="GO" id="GO:0051082">
    <property type="term" value="F:unfolded protein binding"/>
    <property type="evidence" value="ECO:0007669"/>
    <property type="project" value="TreeGrafter"/>
</dbReference>
<comment type="subunit">
    <text evidence="3">Homodimer.</text>
</comment>
<dbReference type="GO" id="GO:0042803">
    <property type="term" value="F:protein homodimerization activity"/>
    <property type="evidence" value="ECO:0007669"/>
    <property type="project" value="InterPro"/>
</dbReference>
<keyword evidence="3" id="KW-0963">Cytoplasm</keyword>
<feature type="compositionally biased region" description="Basic and acidic residues" evidence="5">
    <location>
        <begin position="17"/>
        <end position="50"/>
    </location>
</feature>
<dbReference type="SUPFAM" id="SSF51064">
    <property type="entry name" value="Head domain of nucleotide exchange factor GrpE"/>
    <property type="match status" value="1"/>
</dbReference>
<feature type="compositionally biased region" description="Polar residues" evidence="5">
    <location>
        <begin position="78"/>
        <end position="88"/>
    </location>
</feature>
<protein>
    <recommendedName>
        <fullName evidence="3">Protein GrpE</fullName>
    </recommendedName>
    <alternativeName>
        <fullName evidence="3">HSP-70 cofactor</fullName>
    </alternativeName>
</protein>
<evidence type="ECO:0000313" key="6">
    <source>
        <dbReference type="EMBL" id="MCU4742978.1"/>
    </source>
</evidence>
<gene>
    <name evidence="3" type="primary">grpE</name>
    <name evidence="6" type="ORF">OB960_16445</name>
</gene>
<accession>A0AAP2Z1X1</accession>
<keyword evidence="3" id="KW-0346">Stress response</keyword>
<proteinExistence type="inferred from homology"/>
<dbReference type="Gene3D" id="2.30.22.10">
    <property type="entry name" value="Head domain of nucleotide exchange factor GrpE"/>
    <property type="match status" value="1"/>
</dbReference>
<dbReference type="PANTHER" id="PTHR21237:SF23">
    <property type="entry name" value="GRPE PROTEIN HOMOLOG, MITOCHONDRIAL"/>
    <property type="match status" value="1"/>
</dbReference>
<comment type="function">
    <text evidence="3">Participates actively in the response to hyperosmotic and heat shock by preventing the aggregation of stress-denatured proteins, in association with DnaK and GrpE. It is the nucleotide exchange factor for DnaK and may function as a thermosensor. Unfolded proteins bind initially to DnaJ; upon interaction with the DnaJ-bound protein, DnaK hydrolyzes its bound ATP, resulting in the formation of a stable complex. GrpE releases ADP from DnaK; ATP binding to DnaK triggers the release of the substrate protein, thus completing the reaction cycle. Several rounds of ATP-dependent interactions between DnaJ, DnaK and GrpE are required for fully efficient folding.</text>
</comment>
<dbReference type="PANTHER" id="PTHR21237">
    <property type="entry name" value="GRPE PROTEIN"/>
    <property type="match status" value="1"/>
</dbReference>
<dbReference type="Proteomes" id="UP001321018">
    <property type="component" value="Unassembled WGS sequence"/>
</dbReference>
<dbReference type="GO" id="GO:0006457">
    <property type="term" value="P:protein folding"/>
    <property type="evidence" value="ECO:0007669"/>
    <property type="project" value="InterPro"/>
</dbReference>